<dbReference type="InterPro" id="IPR027635">
    <property type="entry name" value="Lantibiotic2_lead_pep_dom"/>
</dbReference>
<name>A0A1G7DBZ8_9ACTN</name>
<dbReference type="RefSeq" id="WP_091040466.1">
    <property type="nucleotide sequence ID" value="NZ_FNAD01000024.1"/>
</dbReference>
<dbReference type="EMBL" id="FNAD01000024">
    <property type="protein sequence ID" value="SDE49091.1"/>
    <property type="molecule type" value="Genomic_DNA"/>
</dbReference>
<reference evidence="3" key="1">
    <citation type="submission" date="2016-10" db="EMBL/GenBank/DDBJ databases">
        <authorList>
            <person name="Varghese N."/>
            <person name="Submissions S."/>
        </authorList>
    </citation>
    <scope>NUCLEOTIDE SEQUENCE [LARGE SCALE GENOMIC DNA]</scope>
    <source>
        <strain evidence="3">CGMCC 4.3516</strain>
    </source>
</reference>
<evidence type="ECO:0000313" key="2">
    <source>
        <dbReference type="EMBL" id="SDE49091.1"/>
    </source>
</evidence>
<sequence>MKTTRAWKDPEYRRELGEDAQNNPAGLVDLNDDAVGSIAGGSTWGCVTATIALTVTVCSPTGTLCGSCQMGTRGCC</sequence>
<organism evidence="2 3">
    <name type="scientific">Glycomyces harbinensis</name>
    <dbReference type="NCBI Taxonomy" id="58114"/>
    <lineage>
        <taxon>Bacteria</taxon>
        <taxon>Bacillati</taxon>
        <taxon>Actinomycetota</taxon>
        <taxon>Actinomycetes</taxon>
        <taxon>Glycomycetales</taxon>
        <taxon>Glycomycetaceae</taxon>
        <taxon>Glycomyces</taxon>
    </lineage>
</organism>
<protein>
    <submittedName>
        <fullName evidence="2">Type 2 lantibiotic, mersacidin/lichenicidin family</fullName>
    </submittedName>
</protein>
<evidence type="ECO:0000313" key="3">
    <source>
        <dbReference type="Proteomes" id="UP000198949"/>
    </source>
</evidence>
<gene>
    <name evidence="2" type="ORF">SAMN05216270_12414</name>
</gene>
<dbReference type="NCBIfam" id="TIGR03898">
    <property type="entry name" value="lanti_MRSA_kill"/>
    <property type="match status" value="1"/>
</dbReference>
<accession>A0A1G7DBZ8</accession>
<feature type="compositionally biased region" description="Basic and acidic residues" evidence="1">
    <location>
        <begin position="1"/>
        <end position="17"/>
    </location>
</feature>
<dbReference type="STRING" id="58114.SAMN05216270_12414"/>
<dbReference type="Proteomes" id="UP000198949">
    <property type="component" value="Unassembled WGS sequence"/>
</dbReference>
<feature type="region of interest" description="Disordered" evidence="1">
    <location>
        <begin position="1"/>
        <end position="25"/>
    </location>
</feature>
<proteinExistence type="predicted"/>
<keyword evidence="3" id="KW-1185">Reference proteome</keyword>
<dbReference type="AlphaFoldDB" id="A0A1G7DBZ8"/>
<dbReference type="OrthoDB" id="3538673at2"/>
<dbReference type="GO" id="GO:0042742">
    <property type="term" value="P:defense response to bacterium"/>
    <property type="evidence" value="ECO:0007669"/>
    <property type="project" value="InterPro"/>
</dbReference>
<evidence type="ECO:0000256" key="1">
    <source>
        <dbReference type="SAM" id="MobiDB-lite"/>
    </source>
</evidence>